<sequence>MVWPRASALLVCGGAAVVVVGGAALLVRWPDTGVMAPAVTAAVVMPSVLLGLVLALRRPRNRVAPLLCLIGAVPLLVVGLGDLLAEIVARHPDALLGIDPMVFQGSWMWLYVPPALLMLTFPDGRLPTPRWRWVVVGLLAVPALFTVLGALDPDRYPITVLLGIALLPIFLGLLVASAAGMIVRYRRGDTVVRAQVRWLALGAMLLPITLLLCWLSYLLLDGPDLVVVGLVLTYLAVPVATTVALLRHNLYDVDRAFSTTVTYSLVSAALLAVFSVAAILGGLLLGRDSAVAAAVATALAALVLAPLRSRLQRQVDRRLYPLRQAVLSAVAALRERIDAGRAQPEELEETLRTVLRDPGLRVGYVLPGEDDLVDGQGRPVPERDAAVAVHLGGTRVGALLPSGSGASRELLREVAAASALLVELIRSRLEINAALREVAQSRSRLLQAGYQERKRLERDLHDGAQQRLVSLGMVLRLAQRHLADGTVDIDGLLDQAVAELGTAVAELRAIAHGLRPADLDSGLGPALKSLVTGIPIAVHLEVCAQPMPDDVAATAYYVASEALANVVKHAEAERIELRVAHEDDRLLVCIRDDGCGGARPRPGSGLSGLVDRVAAAGGRLAVADGVPRGTVVEAVLPCAR</sequence>
<accession>A0ABW1IYC2</accession>
<dbReference type="InterPro" id="IPR003594">
    <property type="entry name" value="HATPase_dom"/>
</dbReference>
<feature type="transmembrane region" description="Helical" evidence="9">
    <location>
        <begin position="63"/>
        <end position="81"/>
    </location>
</feature>
<comment type="caution">
    <text evidence="12">The sequence shown here is derived from an EMBL/GenBank/DDBJ whole genome shotgun (WGS) entry which is preliminary data.</text>
</comment>
<evidence type="ECO:0000256" key="8">
    <source>
        <dbReference type="ARBA" id="ARBA00023012"/>
    </source>
</evidence>
<dbReference type="Gene3D" id="3.30.565.10">
    <property type="entry name" value="Histidine kinase-like ATPase, C-terminal domain"/>
    <property type="match status" value="1"/>
</dbReference>
<dbReference type="Proteomes" id="UP001596302">
    <property type="component" value="Unassembled WGS sequence"/>
</dbReference>
<keyword evidence="8" id="KW-0902">Two-component regulatory system</keyword>
<evidence type="ECO:0000256" key="5">
    <source>
        <dbReference type="ARBA" id="ARBA00022741"/>
    </source>
</evidence>
<feature type="transmembrane region" description="Helical" evidence="9">
    <location>
        <begin position="290"/>
        <end position="307"/>
    </location>
</feature>
<feature type="transmembrane region" description="Helical" evidence="9">
    <location>
        <begin position="7"/>
        <end position="29"/>
    </location>
</feature>
<organism evidence="12 13">
    <name type="scientific">Pseudonocardia hispaniensis</name>
    <dbReference type="NCBI Taxonomy" id="904933"/>
    <lineage>
        <taxon>Bacteria</taxon>
        <taxon>Bacillati</taxon>
        <taxon>Actinomycetota</taxon>
        <taxon>Actinomycetes</taxon>
        <taxon>Pseudonocardiales</taxon>
        <taxon>Pseudonocardiaceae</taxon>
        <taxon>Pseudonocardia</taxon>
    </lineage>
</organism>
<feature type="domain" description="Signal transduction histidine kinase subgroup 3 dimerisation and phosphoacceptor" evidence="11">
    <location>
        <begin position="452"/>
        <end position="519"/>
    </location>
</feature>
<feature type="transmembrane region" description="Helical" evidence="9">
    <location>
        <begin position="35"/>
        <end position="56"/>
    </location>
</feature>
<dbReference type="Pfam" id="PF07730">
    <property type="entry name" value="HisKA_3"/>
    <property type="match status" value="1"/>
</dbReference>
<keyword evidence="13" id="KW-1185">Reference proteome</keyword>
<keyword evidence="7" id="KW-0067">ATP-binding</keyword>
<name>A0ABW1IYC2_9PSEU</name>
<keyword evidence="6 12" id="KW-0418">Kinase</keyword>
<comment type="catalytic activity">
    <reaction evidence="1">
        <text>ATP + protein L-histidine = ADP + protein N-phospho-L-histidine.</text>
        <dbReference type="EC" id="2.7.13.3"/>
    </reaction>
</comment>
<dbReference type="InterPro" id="IPR036890">
    <property type="entry name" value="HATPase_C_sf"/>
</dbReference>
<feature type="transmembrane region" description="Helical" evidence="9">
    <location>
        <begin position="260"/>
        <end position="284"/>
    </location>
</feature>
<evidence type="ECO:0000313" key="13">
    <source>
        <dbReference type="Proteomes" id="UP001596302"/>
    </source>
</evidence>
<reference evidence="13" key="1">
    <citation type="journal article" date="2019" name="Int. J. Syst. Evol. Microbiol.">
        <title>The Global Catalogue of Microorganisms (GCM) 10K type strain sequencing project: providing services to taxonomists for standard genome sequencing and annotation.</title>
        <authorList>
            <consortium name="The Broad Institute Genomics Platform"/>
            <consortium name="The Broad Institute Genome Sequencing Center for Infectious Disease"/>
            <person name="Wu L."/>
            <person name="Ma J."/>
        </authorList>
    </citation>
    <scope>NUCLEOTIDE SEQUENCE [LARGE SCALE GENOMIC DNA]</scope>
    <source>
        <strain evidence="13">CCM 8391</strain>
    </source>
</reference>
<protein>
    <recommendedName>
        <fullName evidence="2">histidine kinase</fullName>
        <ecNumber evidence="2">2.7.13.3</ecNumber>
    </recommendedName>
</protein>
<feature type="domain" description="Histidine kinase/HSP90-like ATPase" evidence="10">
    <location>
        <begin position="555"/>
        <end position="638"/>
    </location>
</feature>
<dbReference type="SUPFAM" id="SSF55874">
    <property type="entry name" value="ATPase domain of HSP90 chaperone/DNA topoisomerase II/histidine kinase"/>
    <property type="match status" value="1"/>
</dbReference>
<feature type="transmembrane region" description="Helical" evidence="9">
    <location>
        <begin position="196"/>
        <end position="219"/>
    </location>
</feature>
<evidence type="ECO:0000259" key="10">
    <source>
        <dbReference type="Pfam" id="PF02518"/>
    </source>
</evidence>
<evidence type="ECO:0000256" key="3">
    <source>
        <dbReference type="ARBA" id="ARBA00022553"/>
    </source>
</evidence>
<dbReference type="PANTHER" id="PTHR24421:SF10">
    <property type="entry name" value="NITRATE_NITRITE SENSOR PROTEIN NARQ"/>
    <property type="match status" value="1"/>
</dbReference>
<evidence type="ECO:0000256" key="2">
    <source>
        <dbReference type="ARBA" id="ARBA00012438"/>
    </source>
</evidence>
<dbReference type="PANTHER" id="PTHR24421">
    <property type="entry name" value="NITRATE/NITRITE SENSOR PROTEIN NARX-RELATED"/>
    <property type="match status" value="1"/>
</dbReference>
<dbReference type="CDD" id="cd16917">
    <property type="entry name" value="HATPase_UhpB-NarQ-NarX-like"/>
    <property type="match status" value="1"/>
</dbReference>
<keyword evidence="9" id="KW-0472">Membrane</keyword>
<evidence type="ECO:0000259" key="11">
    <source>
        <dbReference type="Pfam" id="PF07730"/>
    </source>
</evidence>
<dbReference type="Pfam" id="PF02518">
    <property type="entry name" value="HATPase_c"/>
    <property type="match status" value="1"/>
</dbReference>
<gene>
    <name evidence="12" type="ORF">ACFQE5_04225</name>
</gene>
<feature type="transmembrane region" description="Helical" evidence="9">
    <location>
        <begin position="157"/>
        <end position="184"/>
    </location>
</feature>
<keyword evidence="4" id="KW-0808">Transferase</keyword>
<proteinExistence type="predicted"/>
<evidence type="ECO:0000256" key="7">
    <source>
        <dbReference type="ARBA" id="ARBA00022840"/>
    </source>
</evidence>
<dbReference type="Gene3D" id="1.20.5.1930">
    <property type="match status" value="1"/>
</dbReference>
<evidence type="ECO:0000313" key="12">
    <source>
        <dbReference type="EMBL" id="MFC5993420.1"/>
    </source>
</evidence>
<dbReference type="InterPro" id="IPR050482">
    <property type="entry name" value="Sensor_HK_TwoCompSys"/>
</dbReference>
<evidence type="ECO:0000256" key="4">
    <source>
        <dbReference type="ARBA" id="ARBA00022679"/>
    </source>
</evidence>
<evidence type="ECO:0000256" key="1">
    <source>
        <dbReference type="ARBA" id="ARBA00000085"/>
    </source>
</evidence>
<evidence type="ECO:0000256" key="6">
    <source>
        <dbReference type="ARBA" id="ARBA00022777"/>
    </source>
</evidence>
<dbReference type="GO" id="GO:0016301">
    <property type="term" value="F:kinase activity"/>
    <property type="evidence" value="ECO:0007669"/>
    <property type="project" value="UniProtKB-KW"/>
</dbReference>
<dbReference type="InterPro" id="IPR011712">
    <property type="entry name" value="Sig_transdc_His_kin_sub3_dim/P"/>
</dbReference>
<keyword evidence="9" id="KW-0812">Transmembrane</keyword>
<dbReference type="EMBL" id="JBHSQW010000009">
    <property type="protein sequence ID" value="MFC5993420.1"/>
    <property type="molecule type" value="Genomic_DNA"/>
</dbReference>
<feature type="transmembrane region" description="Helical" evidence="9">
    <location>
        <begin position="101"/>
        <end position="121"/>
    </location>
</feature>
<feature type="transmembrane region" description="Helical" evidence="9">
    <location>
        <begin position="225"/>
        <end position="248"/>
    </location>
</feature>
<dbReference type="EC" id="2.7.13.3" evidence="2"/>
<keyword evidence="5" id="KW-0547">Nucleotide-binding</keyword>
<feature type="transmembrane region" description="Helical" evidence="9">
    <location>
        <begin position="133"/>
        <end position="151"/>
    </location>
</feature>
<evidence type="ECO:0000256" key="9">
    <source>
        <dbReference type="SAM" id="Phobius"/>
    </source>
</evidence>
<keyword evidence="3" id="KW-0597">Phosphoprotein</keyword>
<dbReference type="RefSeq" id="WP_379582962.1">
    <property type="nucleotide sequence ID" value="NZ_JBHSQW010000009.1"/>
</dbReference>
<keyword evidence="9" id="KW-1133">Transmembrane helix</keyword>